<feature type="region of interest" description="Disordered" evidence="1">
    <location>
        <begin position="246"/>
        <end position="280"/>
    </location>
</feature>
<feature type="region of interest" description="Disordered" evidence="1">
    <location>
        <begin position="119"/>
        <end position="140"/>
    </location>
</feature>
<feature type="compositionally biased region" description="Acidic residues" evidence="1">
    <location>
        <begin position="248"/>
        <end position="264"/>
    </location>
</feature>
<proteinExistence type="predicted"/>
<evidence type="ECO:0008006" key="4">
    <source>
        <dbReference type="Google" id="ProtNLM"/>
    </source>
</evidence>
<feature type="region of interest" description="Disordered" evidence="1">
    <location>
        <begin position="754"/>
        <end position="779"/>
    </location>
</feature>
<keyword evidence="3" id="KW-1185">Reference proteome</keyword>
<gene>
    <name evidence="2" type="ORF">GYMLUDRAFT_250296</name>
</gene>
<dbReference type="InterPro" id="IPR012337">
    <property type="entry name" value="RNaseH-like_sf"/>
</dbReference>
<feature type="compositionally biased region" description="Low complexity" evidence="1">
    <location>
        <begin position="693"/>
        <end position="703"/>
    </location>
</feature>
<dbReference type="InterPro" id="IPR036397">
    <property type="entry name" value="RNaseH_sf"/>
</dbReference>
<feature type="region of interest" description="Disordered" evidence="1">
    <location>
        <begin position="689"/>
        <end position="709"/>
    </location>
</feature>
<dbReference type="EMBL" id="KN834827">
    <property type="protein sequence ID" value="KIK53594.1"/>
    <property type="molecule type" value="Genomic_DNA"/>
</dbReference>
<feature type="compositionally biased region" description="Low complexity" evidence="1">
    <location>
        <begin position="1"/>
        <end position="13"/>
    </location>
</feature>
<dbReference type="GO" id="GO:0003676">
    <property type="term" value="F:nucleic acid binding"/>
    <property type="evidence" value="ECO:0007669"/>
    <property type="project" value="InterPro"/>
</dbReference>
<protein>
    <recommendedName>
        <fullName evidence="4">3'-5' exonuclease domain-containing protein</fullName>
    </recommendedName>
</protein>
<feature type="region of interest" description="Disordered" evidence="1">
    <location>
        <begin position="1"/>
        <end position="85"/>
    </location>
</feature>
<evidence type="ECO:0000256" key="1">
    <source>
        <dbReference type="SAM" id="MobiDB-lite"/>
    </source>
</evidence>
<evidence type="ECO:0000313" key="3">
    <source>
        <dbReference type="Proteomes" id="UP000053593"/>
    </source>
</evidence>
<dbReference type="SUPFAM" id="SSF53098">
    <property type="entry name" value="Ribonuclease H-like"/>
    <property type="match status" value="1"/>
</dbReference>
<dbReference type="HOGENOM" id="CLU_349858_0_0_1"/>
<dbReference type="OrthoDB" id="1920326at2759"/>
<dbReference type="AlphaFoldDB" id="A0A0D0BVD3"/>
<dbReference type="Gene3D" id="3.30.420.10">
    <property type="entry name" value="Ribonuclease H-like superfamily/Ribonuclease H"/>
    <property type="match status" value="1"/>
</dbReference>
<dbReference type="Proteomes" id="UP000053593">
    <property type="component" value="Unassembled WGS sequence"/>
</dbReference>
<name>A0A0D0BVD3_9AGAR</name>
<sequence length="779" mass="85709">MSDTTSPLDTSSTRFLLYKPPDGSSPVQTEVCNPQPSQKRRRPKGSSVAQKCLSEMGDTVQKCPVGRPKGTGYKQKAQRATEKKNLANPPLYAPIGLVIPGTGPNPSTWDAIMQLRTSNANETSQHPKDSEPLPSNTHNSPILLSYATQTAPNADSSDSSHILYLPDSHQSSTVIEQSPTHPAIISSHNSVVEHAQCVASSVNVESTTEPSQPLRSPNIKSESLLHLVDLDEDELLENCVDSLIAEGIGEDNMSEDENDNENSEIETREEGLDSSAQEQKSKRVSHPYPSWFQLHLNKALTQIRAAHSGLSSHSRLYASGTFWFPTTSVWSILHKPDVRPSDLFVPQFFLWDPDDLIELAKHIAKVDGVPIFTALLTVTNDKGKIRVCNFVTTKSHSQFTDALKRMWELLDLYGHKQPEVFYTDNMSDKEMLEECFPSLLKDIVPVERHSNLPAFTLPADIIHVLSTTEEIDNTLHAVMEHLPTSGGYLAVGFDAEWNVDIGEDGWVRGREPMAVLQIALKNEVYILQIGEQLLLRRLPHQLVVFLQEPRILKAGHMVNADLHHLETVSGQGPFRDYAAKDAYASLTLYHTINKIPLPEKITHSTPIDTPVIVLSDDQKKIIAHGALSSSEDHFLDGVHITSTCAVVHVHKVIIPGAILKLHSRSLNDLGQPPFDIVSHQSCLQVSSNIPVHSSTSTQSSPTTRLPMGPALPKAFAEEVNENDLQEPDGLGYLIQSLLSHNSLPGFNIQGLDEDSDSAAAGKGSLGPRHLEPELFSQVI</sequence>
<feature type="compositionally biased region" description="Polar residues" evidence="1">
    <location>
        <begin position="25"/>
        <end position="37"/>
    </location>
</feature>
<evidence type="ECO:0000313" key="2">
    <source>
        <dbReference type="EMBL" id="KIK53594.1"/>
    </source>
</evidence>
<reference evidence="2 3" key="1">
    <citation type="submission" date="2014-04" db="EMBL/GenBank/DDBJ databases">
        <title>Evolutionary Origins and Diversification of the Mycorrhizal Mutualists.</title>
        <authorList>
            <consortium name="DOE Joint Genome Institute"/>
            <consortium name="Mycorrhizal Genomics Consortium"/>
            <person name="Kohler A."/>
            <person name="Kuo A."/>
            <person name="Nagy L.G."/>
            <person name="Floudas D."/>
            <person name="Copeland A."/>
            <person name="Barry K.W."/>
            <person name="Cichocki N."/>
            <person name="Veneault-Fourrey C."/>
            <person name="LaButti K."/>
            <person name="Lindquist E.A."/>
            <person name="Lipzen A."/>
            <person name="Lundell T."/>
            <person name="Morin E."/>
            <person name="Murat C."/>
            <person name="Riley R."/>
            <person name="Ohm R."/>
            <person name="Sun H."/>
            <person name="Tunlid A."/>
            <person name="Henrissat B."/>
            <person name="Grigoriev I.V."/>
            <person name="Hibbett D.S."/>
            <person name="Martin F."/>
        </authorList>
    </citation>
    <scope>NUCLEOTIDE SEQUENCE [LARGE SCALE GENOMIC DNA]</scope>
    <source>
        <strain evidence="2 3">FD-317 M1</strain>
    </source>
</reference>
<organism evidence="2 3">
    <name type="scientific">Collybiopsis luxurians FD-317 M1</name>
    <dbReference type="NCBI Taxonomy" id="944289"/>
    <lineage>
        <taxon>Eukaryota</taxon>
        <taxon>Fungi</taxon>
        <taxon>Dikarya</taxon>
        <taxon>Basidiomycota</taxon>
        <taxon>Agaricomycotina</taxon>
        <taxon>Agaricomycetes</taxon>
        <taxon>Agaricomycetidae</taxon>
        <taxon>Agaricales</taxon>
        <taxon>Marasmiineae</taxon>
        <taxon>Omphalotaceae</taxon>
        <taxon>Collybiopsis</taxon>
        <taxon>Collybiopsis luxurians</taxon>
    </lineage>
</organism>
<accession>A0A0D0BVD3</accession>